<dbReference type="OrthoDB" id="978691at2"/>
<evidence type="ECO:0008006" key="3">
    <source>
        <dbReference type="Google" id="ProtNLM"/>
    </source>
</evidence>
<proteinExistence type="predicted"/>
<evidence type="ECO:0000313" key="2">
    <source>
        <dbReference type="Proteomes" id="UP000198379"/>
    </source>
</evidence>
<gene>
    <name evidence="1" type="ORF">SAMN06265376_102377</name>
</gene>
<dbReference type="RefSeq" id="WP_089371128.1">
    <property type="nucleotide sequence ID" value="NZ_BMEP01000001.1"/>
</dbReference>
<sequence length="162" mass="18765">MLADFNTLPTQSRVWIYQSDTKFTEDQVTQLRKDLTTFLTSWTAHGASLQAGFEIKYNRFIIIALDQSQASASGCSIDSQVRFIQAIQEDLGVDLLDKMNVTYYQNDRIHYKPLVDFKKMAKDGAIGKKTVVFNNLVTNLEEYLHHWEVPAIESWHSRFLRK</sequence>
<name>A0A238YW42_9FLAO</name>
<dbReference type="AlphaFoldDB" id="A0A238YW42"/>
<evidence type="ECO:0000313" key="1">
    <source>
        <dbReference type="EMBL" id="SNR74844.1"/>
    </source>
</evidence>
<organism evidence="1 2">
    <name type="scientific">Dokdonia pacifica</name>
    <dbReference type="NCBI Taxonomy" id="1627892"/>
    <lineage>
        <taxon>Bacteria</taxon>
        <taxon>Pseudomonadati</taxon>
        <taxon>Bacteroidota</taxon>
        <taxon>Flavobacteriia</taxon>
        <taxon>Flavobacteriales</taxon>
        <taxon>Flavobacteriaceae</taxon>
        <taxon>Dokdonia</taxon>
    </lineage>
</organism>
<dbReference type="Proteomes" id="UP000198379">
    <property type="component" value="Unassembled WGS sequence"/>
</dbReference>
<dbReference type="EMBL" id="FZNY01000002">
    <property type="protein sequence ID" value="SNR74844.1"/>
    <property type="molecule type" value="Genomic_DNA"/>
</dbReference>
<protein>
    <recommendedName>
        <fullName evidence="3">ABC transporter ATPase</fullName>
    </recommendedName>
</protein>
<accession>A0A238YW42</accession>
<keyword evidence="2" id="KW-1185">Reference proteome</keyword>
<reference evidence="1 2" key="1">
    <citation type="submission" date="2017-06" db="EMBL/GenBank/DDBJ databases">
        <authorList>
            <person name="Kim H.J."/>
            <person name="Triplett B.A."/>
        </authorList>
    </citation>
    <scope>NUCLEOTIDE SEQUENCE [LARGE SCALE GENOMIC DNA]</scope>
    <source>
        <strain evidence="1 2">DSM 25597</strain>
    </source>
</reference>